<evidence type="ECO:0000256" key="3">
    <source>
        <dbReference type="SAM" id="SignalP"/>
    </source>
</evidence>
<reference evidence="5 6" key="1">
    <citation type="submission" date="2022-12" db="EMBL/GenBank/DDBJ databases">
        <title>Chromosome-level genome of Tegillarca granosa.</title>
        <authorList>
            <person name="Kim J."/>
        </authorList>
    </citation>
    <scope>NUCLEOTIDE SEQUENCE [LARGE SCALE GENOMIC DNA]</scope>
    <source>
        <strain evidence="5">Teg-2019</strain>
        <tissue evidence="5">Adductor muscle</tissue>
    </source>
</reference>
<evidence type="ECO:0000256" key="2">
    <source>
        <dbReference type="ARBA" id="ARBA00023292"/>
    </source>
</evidence>
<sequence>MAVRDGTPVLKILLLICFITFVKSQGHTPLTPPYFNLAQNREIIATSTCGLRSDGTPMPELFCRLTGGGDERDSTAEISNLPLIQGQLCDICDPSSRDKYHRAENAIDGTENWWQSPPLSRGNQYNEVNLTINFDQVFHVAYVFIRMANSPRPEVWVLERSIDFGKTWMPWQYFAGSASDCYKFFNAQADQRIQHDDDVICSTRFSKIVPLENGELNLTFLQIVVSLVNGRPSAMNFSQTMALQNWTKATNVRMKLLRTKTLQGHLMDIARQDPTVTRRYFYSIKDISIGGRCVCNGHADSCVRGDSLNPSILLVTVMDTQMNVCMMRK</sequence>
<comment type="caution">
    <text evidence="5">The sequence shown here is derived from an EMBL/GenBank/DDBJ whole genome shotgun (WGS) entry which is preliminary data.</text>
</comment>
<evidence type="ECO:0000259" key="4">
    <source>
        <dbReference type="PROSITE" id="PS51117"/>
    </source>
</evidence>
<feature type="chain" id="PRO_5045711366" description="Laminin N-terminal domain-containing protein" evidence="3">
    <location>
        <begin position="25"/>
        <end position="329"/>
    </location>
</feature>
<dbReference type="SUPFAM" id="SSF49785">
    <property type="entry name" value="Galactose-binding domain-like"/>
    <property type="match status" value="1"/>
</dbReference>
<feature type="signal peptide" evidence="3">
    <location>
        <begin position="1"/>
        <end position="24"/>
    </location>
</feature>
<name>A0ABQ9ELH8_TEGGR</name>
<evidence type="ECO:0000313" key="6">
    <source>
        <dbReference type="Proteomes" id="UP001217089"/>
    </source>
</evidence>
<organism evidence="5 6">
    <name type="scientific">Tegillarca granosa</name>
    <name type="common">Malaysian cockle</name>
    <name type="synonym">Anadara granosa</name>
    <dbReference type="NCBI Taxonomy" id="220873"/>
    <lineage>
        <taxon>Eukaryota</taxon>
        <taxon>Metazoa</taxon>
        <taxon>Spiralia</taxon>
        <taxon>Lophotrochozoa</taxon>
        <taxon>Mollusca</taxon>
        <taxon>Bivalvia</taxon>
        <taxon>Autobranchia</taxon>
        <taxon>Pteriomorphia</taxon>
        <taxon>Arcoida</taxon>
        <taxon>Arcoidea</taxon>
        <taxon>Arcidae</taxon>
        <taxon>Tegillarca</taxon>
    </lineage>
</organism>
<feature type="domain" description="Laminin N-terminal" evidence="4">
    <location>
        <begin position="26"/>
        <end position="292"/>
    </location>
</feature>
<proteinExistence type="predicted"/>
<keyword evidence="3" id="KW-0732">Signal</keyword>
<accession>A0ABQ9ELH8</accession>
<evidence type="ECO:0000256" key="1">
    <source>
        <dbReference type="ARBA" id="ARBA00023157"/>
    </source>
</evidence>
<dbReference type="Pfam" id="PF00055">
    <property type="entry name" value="Laminin_N"/>
    <property type="match status" value="1"/>
</dbReference>
<dbReference type="InterPro" id="IPR008979">
    <property type="entry name" value="Galactose-bd-like_sf"/>
</dbReference>
<keyword evidence="1" id="KW-1015">Disulfide bond</keyword>
<dbReference type="SMART" id="SM00136">
    <property type="entry name" value="LamNT"/>
    <property type="match status" value="1"/>
</dbReference>
<dbReference type="InterPro" id="IPR050440">
    <property type="entry name" value="Laminin/Netrin_ECM"/>
</dbReference>
<dbReference type="InterPro" id="IPR008211">
    <property type="entry name" value="Laminin_N"/>
</dbReference>
<evidence type="ECO:0000313" key="5">
    <source>
        <dbReference type="EMBL" id="KAJ8306108.1"/>
    </source>
</evidence>
<dbReference type="EMBL" id="JARBDR010000813">
    <property type="protein sequence ID" value="KAJ8306108.1"/>
    <property type="molecule type" value="Genomic_DNA"/>
</dbReference>
<keyword evidence="2" id="KW-0424">Laminin EGF-like domain</keyword>
<gene>
    <name evidence="5" type="ORF">KUTeg_016653</name>
</gene>
<protein>
    <recommendedName>
        <fullName evidence="4">Laminin N-terminal domain-containing protein</fullName>
    </recommendedName>
</protein>
<dbReference type="PROSITE" id="PS51117">
    <property type="entry name" value="LAMININ_NTER"/>
    <property type="match status" value="1"/>
</dbReference>
<dbReference type="Proteomes" id="UP001217089">
    <property type="component" value="Unassembled WGS sequence"/>
</dbReference>
<dbReference type="PANTHER" id="PTHR10574">
    <property type="entry name" value="NETRIN/LAMININ-RELATED"/>
    <property type="match status" value="1"/>
</dbReference>
<dbReference type="Gene3D" id="2.60.120.260">
    <property type="entry name" value="Galactose-binding domain-like"/>
    <property type="match status" value="1"/>
</dbReference>
<keyword evidence="6" id="KW-1185">Reference proteome</keyword>
<dbReference type="PANTHER" id="PTHR10574:SF406">
    <property type="entry name" value="LAMININ SUBUNIT ALPHA 5"/>
    <property type="match status" value="1"/>
</dbReference>